<dbReference type="Proteomes" id="UP000271241">
    <property type="component" value="Unassembled WGS sequence"/>
</dbReference>
<evidence type="ECO:0000256" key="3">
    <source>
        <dbReference type="ARBA" id="ARBA00022490"/>
    </source>
</evidence>
<evidence type="ECO:0000313" key="9">
    <source>
        <dbReference type="Proteomes" id="UP000271241"/>
    </source>
</evidence>
<dbReference type="AlphaFoldDB" id="A0A4P9XTM7"/>
<dbReference type="SUPFAM" id="SSF69103">
    <property type="entry name" value="Arp2/3 complex 16 kDa subunit ARPC5"/>
    <property type="match status" value="1"/>
</dbReference>
<accession>A0A4P9XTM7</accession>
<dbReference type="InterPro" id="IPR006789">
    <property type="entry name" value="ARPC5"/>
</dbReference>
<organism evidence="8 9">
    <name type="scientific">Thamnocephalis sphaerospora</name>
    <dbReference type="NCBI Taxonomy" id="78915"/>
    <lineage>
        <taxon>Eukaryota</taxon>
        <taxon>Fungi</taxon>
        <taxon>Fungi incertae sedis</taxon>
        <taxon>Zoopagomycota</taxon>
        <taxon>Zoopagomycotina</taxon>
        <taxon>Zoopagomycetes</taxon>
        <taxon>Zoopagales</taxon>
        <taxon>Sigmoideomycetaceae</taxon>
        <taxon>Thamnocephalis</taxon>
    </lineage>
</organism>
<dbReference type="FunFam" id="1.25.40.190:FF:000003">
    <property type="entry name" value="Actin-related protein 2/3 complex subunit 5"/>
    <property type="match status" value="1"/>
</dbReference>
<evidence type="ECO:0000313" key="8">
    <source>
        <dbReference type="EMBL" id="RKP09506.1"/>
    </source>
</evidence>
<gene>
    <name evidence="8" type="ORF">THASP1DRAFT_14156</name>
</gene>
<keyword evidence="3" id="KW-0963">Cytoplasm</keyword>
<evidence type="ECO:0000256" key="4">
    <source>
        <dbReference type="ARBA" id="ARBA00023212"/>
    </source>
</evidence>
<evidence type="ECO:0000256" key="7">
    <source>
        <dbReference type="RuleBase" id="RU004301"/>
    </source>
</evidence>
<evidence type="ECO:0000256" key="1">
    <source>
        <dbReference type="ARBA" id="ARBA00004245"/>
    </source>
</evidence>
<dbReference type="GO" id="GO:0044396">
    <property type="term" value="P:actin cortical patch organization"/>
    <property type="evidence" value="ECO:0007669"/>
    <property type="project" value="UniProtKB-ARBA"/>
</dbReference>
<dbReference type="PANTHER" id="PTHR12644">
    <property type="entry name" value="ARP2/3 COMPLEX 16 KD SUBUNIT P16-ARC"/>
    <property type="match status" value="1"/>
</dbReference>
<evidence type="ECO:0000256" key="5">
    <source>
        <dbReference type="ARBA" id="ARBA00040214"/>
    </source>
</evidence>
<dbReference type="PIRSF" id="PIRSF039096">
    <property type="entry name" value="p16-ARC"/>
    <property type="match status" value="1"/>
</dbReference>
<comment type="similarity">
    <text evidence="2 7">Belongs to the ARPC5 family.</text>
</comment>
<keyword evidence="9" id="KW-1185">Reference proteome</keyword>
<dbReference type="InterPro" id="IPR036743">
    <property type="entry name" value="ARPC5_sf"/>
</dbReference>
<dbReference type="Gene3D" id="1.25.40.190">
    <property type="entry name" value="Actin-related protein 2/3 complex subunit 5"/>
    <property type="match status" value="1"/>
</dbReference>
<dbReference type="Pfam" id="PF04699">
    <property type="entry name" value="P16-Arc"/>
    <property type="match status" value="1"/>
</dbReference>
<proteinExistence type="inferred from homology"/>
<dbReference type="GO" id="GO:0034314">
    <property type="term" value="P:Arp2/3 complex-mediated actin nucleation"/>
    <property type="evidence" value="ECO:0007669"/>
    <property type="project" value="InterPro"/>
</dbReference>
<sequence length="155" mass="16886">MAFRKLDVDSIEEGAFAESDFLPPGVVPAYTPAEAQSIADACSGEVRSLVQRGNYSAALTRALESPIYGNGLDEAKATAAKTVLDVLFSTKVADVPKIIEALNTEQRELLMKYIYRGFAHPENVNCSVLLTWHEKLTEVAGQGSIVRVITDRRTV</sequence>
<dbReference type="EMBL" id="KZ992509">
    <property type="protein sequence ID" value="RKP09506.1"/>
    <property type="molecule type" value="Genomic_DNA"/>
</dbReference>
<protein>
    <recommendedName>
        <fullName evidence="5 7">Actin-related protein 2/3 complex subunit 5</fullName>
    </recommendedName>
</protein>
<comment type="function">
    <text evidence="7">Functions as component of the Arp2/3 complex which is involved in regulation of actin polymerization and together with an activating nucleation-promoting factor (NPF) mediates the formation of branched actin networks. Arp2/3 complex plays a critical role in the control of cell morphogenesis via the modulation of cell polarity development.</text>
</comment>
<comment type="function">
    <text evidence="6">Functions as a component of the Arp2/3 complex which is involved in regulation of actin polymerization and together with an activating nucleation-promoting factor (NPF) mediates the formation of branched actin networks.</text>
</comment>
<dbReference type="GO" id="GO:0005885">
    <property type="term" value="C:Arp2/3 protein complex"/>
    <property type="evidence" value="ECO:0007669"/>
    <property type="project" value="InterPro"/>
</dbReference>
<name>A0A4P9XTM7_9FUNG</name>
<dbReference type="OrthoDB" id="429520at2759"/>
<dbReference type="STRING" id="78915.A0A4P9XTM7"/>
<dbReference type="GO" id="GO:0030833">
    <property type="term" value="P:regulation of actin filament polymerization"/>
    <property type="evidence" value="ECO:0007669"/>
    <property type="project" value="InterPro"/>
</dbReference>
<keyword evidence="4 7" id="KW-0206">Cytoskeleton</keyword>
<reference evidence="9" key="1">
    <citation type="journal article" date="2018" name="Nat. Microbiol.">
        <title>Leveraging single-cell genomics to expand the fungal tree of life.</title>
        <authorList>
            <person name="Ahrendt S.R."/>
            <person name="Quandt C.A."/>
            <person name="Ciobanu D."/>
            <person name="Clum A."/>
            <person name="Salamov A."/>
            <person name="Andreopoulos B."/>
            <person name="Cheng J.F."/>
            <person name="Woyke T."/>
            <person name="Pelin A."/>
            <person name="Henrissat B."/>
            <person name="Reynolds N.K."/>
            <person name="Benny G.L."/>
            <person name="Smith M.E."/>
            <person name="James T.Y."/>
            <person name="Grigoriev I.V."/>
        </authorList>
    </citation>
    <scope>NUCLEOTIDE SEQUENCE [LARGE SCALE GENOMIC DNA]</scope>
    <source>
        <strain evidence="9">RSA 1356</strain>
    </source>
</reference>
<comment type="subcellular location">
    <subcellularLocation>
        <location evidence="1">Cytoplasm</location>
        <location evidence="1">Cytoskeleton</location>
    </subcellularLocation>
</comment>
<evidence type="ECO:0000256" key="2">
    <source>
        <dbReference type="ARBA" id="ARBA00006084"/>
    </source>
</evidence>
<evidence type="ECO:0000256" key="6">
    <source>
        <dbReference type="ARBA" id="ARBA00060329"/>
    </source>
</evidence>